<keyword evidence="11" id="KW-1185">Reference proteome</keyword>
<evidence type="ECO:0000256" key="8">
    <source>
        <dbReference type="PROSITE-ProRule" id="PRU00703"/>
    </source>
</evidence>
<dbReference type="InterPro" id="IPR038763">
    <property type="entry name" value="DHH_sf"/>
</dbReference>
<dbReference type="SUPFAM" id="SSF54631">
    <property type="entry name" value="CBS-domain pair"/>
    <property type="match status" value="1"/>
</dbReference>
<dbReference type="InterPro" id="IPR028979">
    <property type="entry name" value="Ser_kin/Pase_Hpr-like_N_sf"/>
</dbReference>
<dbReference type="PANTHER" id="PTHR12112">
    <property type="entry name" value="BNIP - RELATED"/>
    <property type="match status" value="1"/>
</dbReference>
<evidence type="ECO:0000256" key="2">
    <source>
        <dbReference type="ARBA" id="ARBA00012146"/>
    </source>
</evidence>
<evidence type="ECO:0000256" key="1">
    <source>
        <dbReference type="ARBA" id="ARBA00001936"/>
    </source>
</evidence>
<gene>
    <name evidence="10" type="ORF">SAMN03080606_03897</name>
</gene>
<dbReference type="Proteomes" id="UP000198636">
    <property type="component" value="Unassembled WGS sequence"/>
</dbReference>
<dbReference type="RefSeq" id="WP_091547023.1">
    <property type="nucleotide sequence ID" value="NZ_FMUS01000034.1"/>
</dbReference>
<accession>A0A1G5KYU4</accession>
<dbReference type="InterPro" id="IPR001667">
    <property type="entry name" value="DDH_dom"/>
</dbReference>
<dbReference type="Gene3D" id="3.90.1640.10">
    <property type="entry name" value="inorganic pyrophosphatase (n-terminal core)"/>
    <property type="match status" value="1"/>
</dbReference>
<dbReference type="CDD" id="cd04597">
    <property type="entry name" value="CBS_pair_inorgPPase"/>
    <property type="match status" value="1"/>
</dbReference>
<dbReference type="NCBIfam" id="NF011443">
    <property type="entry name" value="PRK14869.1-5"/>
    <property type="match status" value="1"/>
</dbReference>
<dbReference type="InterPro" id="IPR046342">
    <property type="entry name" value="CBS_dom_sf"/>
</dbReference>
<dbReference type="InterPro" id="IPR010766">
    <property type="entry name" value="DRTGG"/>
</dbReference>
<dbReference type="EC" id="3.6.1.1" evidence="2"/>
<dbReference type="Pfam" id="PF07085">
    <property type="entry name" value="DRTGG"/>
    <property type="match status" value="1"/>
</dbReference>
<evidence type="ECO:0000313" key="11">
    <source>
        <dbReference type="Proteomes" id="UP000198636"/>
    </source>
</evidence>
<dbReference type="PANTHER" id="PTHR12112:SF22">
    <property type="entry name" value="MANGANESE-DEPENDENT INORGANIC PYROPHOSPHATASE-RELATED"/>
    <property type="match status" value="1"/>
</dbReference>
<keyword evidence="4" id="KW-0378">Hydrolase</keyword>
<dbReference type="Pfam" id="PF01368">
    <property type="entry name" value="DHH"/>
    <property type="match status" value="1"/>
</dbReference>
<evidence type="ECO:0000256" key="3">
    <source>
        <dbReference type="ARBA" id="ARBA00022723"/>
    </source>
</evidence>
<sequence length="537" mass="60849">MSTFIIGHRNPDTDSVASAIGLSYLKNQLMEDTIPCVIGNLNKESEFVLNYFNMPNPKLIEDVKTQVKDLKHDVIEGLPPSSSILHAYKLMEEEKLETLPILDAKGKLLGIVSMKDIAMGLIKGDFYRLNTSLQNLVDDLNGQVLSGGIDEIEGNLSVIAYYYKTIEGILKNNDIIIVGDRYDIIEYAVESKVKLIIITGSSPIPAKYIDMAIKNNVTMLLVPHDTYFVSKIVNQCNYISTIMRNKDIIEFNQNDYLDEVKEEMGSTHFRNYPVVDDSNTFIGFINRRHMMNSGRKNVILVDHNEYSQSVNGLREAEILEIIDHHKLGDISTSMPIAFRNSPVGSTCTIIYQMFKEYNIEVPYPVAGILVAGIISDTLYLKSPTTTEVDRLAVTELNMVLNMDLDTFAMDMFKAGTSLEGESVEEIFFKDFKEFKLESCKIGISQVFTLDIDDVLNRKEEFNSFIYKVYSDKGHDLTLLLITDILNKGSYLLYHSSNQHLVPMAFNIQSKEIPFVEGLVSRKKQVLPQLQEALYQLR</sequence>
<dbReference type="InterPro" id="IPR038222">
    <property type="entry name" value="DHHA2_dom_sf"/>
</dbReference>
<organism evidence="10 11">
    <name type="scientific">Alkaliphilus peptidifermentans DSM 18978</name>
    <dbReference type="NCBI Taxonomy" id="1120976"/>
    <lineage>
        <taxon>Bacteria</taxon>
        <taxon>Bacillati</taxon>
        <taxon>Bacillota</taxon>
        <taxon>Clostridia</taxon>
        <taxon>Peptostreptococcales</taxon>
        <taxon>Natronincolaceae</taxon>
        <taxon>Alkaliphilus</taxon>
    </lineage>
</organism>
<dbReference type="Gene3D" id="3.10.580.10">
    <property type="entry name" value="CBS-domain"/>
    <property type="match status" value="1"/>
</dbReference>
<dbReference type="Pfam" id="PF00571">
    <property type="entry name" value="CBS"/>
    <property type="match status" value="2"/>
</dbReference>
<evidence type="ECO:0000256" key="7">
    <source>
        <dbReference type="ARBA" id="ARBA00047820"/>
    </source>
</evidence>
<dbReference type="GO" id="GO:0004427">
    <property type="term" value="F:inorganic diphosphate phosphatase activity"/>
    <property type="evidence" value="ECO:0007669"/>
    <property type="project" value="UniProtKB-EC"/>
</dbReference>
<dbReference type="NCBIfam" id="NF011440">
    <property type="entry name" value="PRK14869.1-2"/>
    <property type="match status" value="1"/>
</dbReference>
<keyword evidence="8" id="KW-0129">CBS domain</keyword>
<dbReference type="InterPro" id="IPR004097">
    <property type="entry name" value="DHHA2"/>
</dbReference>
<dbReference type="SUPFAM" id="SSF64182">
    <property type="entry name" value="DHH phosphoesterases"/>
    <property type="match status" value="1"/>
</dbReference>
<dbReference type="SMART" id="SM01131">
    <property type="entry name" value="DHHA2"/>
    <property type="match status" value="1"/>
</dbReference>
<reference evidence="10 11" key="1">
    <citation type="submission" date="2016-10" db="EMBL/GenBank/DDBJ databases">
        <authorList>
            <person name="de Groot N.N."/>
        </authorList>
    </citation>
    <scope>NUCLEOTIDE SEQUENCE [LARGE SCALE GENOMIC DNA]</scope>
    <source>
        <strain evidence="10 11">DSM 18978</strain>
    </source>
</reference>
<dbReference type="GO" id="GO:0046872">
    <property type="term" value="F:metal ion binding"/>
    <property type="evidence" value="ECO:0007669"/>
    <property type="project" value="UniProtKB-KW"/>
</dbReference>
<dbReference type="Gene3D" id="3.40.1390.20">
    <property type="entry name" value="HprK N-terminal domain-like"/>
    <property type="match status" value="1"/>
</dbReference>
<comment type="cofactor">
    <cofactor evidence="1">
        <name>Mn(2+)</name>
        <dbReference type="ChEBI" id="CHEBI:29035"/>
    </cofactor>
</comment>
<dbReference type="FunFam" id="3.90.1640.10:FF:000001">
    <property type="entry name" value="Probable manganese-dependent inorganic pyrophosphatase"/>
    <property type="match status" value="1"/>
</dbReference>
<dbReference type="STRING" id="1120976.SAMN03080606_03897"/>
<comment type="catalytic activity">
    <reaction evidence="7">
        <text>diphosphate + H2O = 2 phosphate + H(+)</text>
        <dbReference type="Rhea" id="RHEA:24576"/>
        <dbReference type="ChEBI" id="CHEBI:15377"/>
        <dbReference type="ChEBI" id="CHEBI:15378"/>
        <dbReference type="ChEBI" id="CHEBI:33019"/>
        <dbReference type="ChEBI" id="CHEBI:43474"/>
        <dbReference type="EC" id="3.6.1.1"/>
    </reaction>
</comment>
<dbReference type="SUPFAM" id="SSF75138">
    <property type="entry name" value="HprK N-terminal domain-like"/>
    <property type="match status" value="1"/>
</dbReference>
<dbReference type="PROSITE" id="PS51371">
    <property type="entry name" value="CBS"/>
    <property type="match status" value="2"/>
</dbReference>
<feature type="domain" description="CBS" evidence="9">
    <location>
        <begin position="70"/>
        <end position="129"/>
    </location>
</feature>
<feature type="domain" description="CBS" evidence="9">
    <location>
        <begin position="243"/>
        <end position="301"/>
    </location>
</feature>
<evidence type="ECO:0000259" key="9">
    <source>
        <dbReference type="PROSITE" id="PS51371"/>
    </source>
</evidence>
<evidence type="ECO:0000313" key="10">
    <source>
        <dbReference type="EMBL" id="SCZ05746.1"/>
    </source>
</evidence>
<dbReference type="Pfam" id="PF02833">
    <property type="entry name" value="DHHA2"/>
    <property type="match status" value="1"/>
</dbReference>
<dbReference type="AlphaFoldDB" id="A0A1G5KYU4"/>
<proteinExistence type="predicted"/>
<evidence type="ECO:0000256" key="4">
    <source>
        <dbReference type="ARBA" id="ARBA00022801"/>
    </source>
</evidence>
<dbReference type="InterPro" id="IPR000644">
    <property type="entry name" value="CBS_dom"/>
</dbReference>
<keyword evidence="3" id="KW-0479">Metal-binding</keyword>
<dbReference type="EMBL" id="FMUS01000034">
    <property type="protein sequence ID" value="SCZ05746.1"/>
    <property type="molecule type" value="Genomic_DNA"/>
</dbReference>
<dbReference type="GO" id="GO:0005737">
    <property type="term" value="C:cytoplasm"/>
    <property type="evidence" value="ECO:0007669"/>
    <property type="project" value="InterPro"/>
</dbReference>
<evidence type="ECO:0000256" key="6">
    <source>
        <dbReference type="ARBA" id="ARBA00032535"/>
    </source>
</evidence>
<protein>
    <recommendedName>
        <fullName evidence="2">inorganic diphosphatase</fullName>
        <ecNumber evidence="2">3.6.1.1</ecNumber>
    </recommendedName>
    <alternativeName>
        <fullName evidence="6">Pyrophosphate phospho-hydrolase</fullName>
    </alternativeName>
</protein>
<keyword evidence="5" id="KW-0464">Manganese</keyword>
<evidence type="ECO:0000256" key="5">
    <source>
        <dbReference type="ARBA" id="ARBA00023211"/>
    </source>
</evidence>
<dbReference type="Gene3D" id="3.10.310.20">
    <property type="entry name" value="DHHA2 domain"/>
    <property type="match status" value="1"/>
</dbReference>
<dbReference type="NCBIfam" id="NF011442">
    <property type="entry name" value="PRK14869.1-4"/>
    <property type="match status" value="1"/>
</dbReference>
<name>A0A1G5KYU4_9FIRM</name>
<dbReference type="OrthoDB" id="9766150at2"/>